<reference evidence="5" key="2">
    <citation type="submission" date="2025-08" db="UniProtKB">
        <authorList>
            <consortium name="RefSeq"/>
        </authorList>
    </citation>
    <scope>IDENTIFICATION</scope>
    <source>
        <tissue evidence="5">Leaf</tissue>
    </source>
</reference>
<name>A0A9R0JGA3_SPIOL</name>
<evidence type="ECO:0000313" key="4">
    <source>
        <dbReference type="Proteomes" id="UP000813463"/>
    </source>
</evidence>
<dbReference type="InterPro" id="IPR000477">
    <property type="entry name" value="RT_dom"/>
</dbReference>
<dbReference type="InterPro" id="IPR043502">
    <property type="entry name" value="DNA/RNA_pol_sf"/>
</dbReference>
<dbReference type="InterPro" id="IPR005162">
    <property type="entry name" value="Retrotrans_gag_dom"/>
</dbReference>
<dbReference type="SUPFAM" id="SSF56672">
    <property type="entry name" value="DNA/RNA polymerases"/>
    <property type="match status" value="1"/>
</dbReference>
<evidence type="ECO:0008006" key="6">
    <source>
        <dbReference type="Google" id="ProtNLM"/>
    </source>
</evidence>
<sequence length="347" mass="39751">MRAPKEPKIKPPSIDAYHGTTDRDMHLLAYWHHMYVQGTNESTWCKYFPGTLKGVASKWLERLPAGTISSFFELEMLFSTRFMAYKEEKKTSMHLSRIQQWKYESLRSYVKQFNLESGQIPDLPDGVAFDNFIRGLKKDEVLDEDKAFIHATEICSVPKDPRGSDNAEPEEKKDKFEKKGSRPNGTWAISKEPTRVPTAAGKKRGRTYDRERFEYNTDLISHSDGPTFQRLINTVFCKQLGRNIEAYIDEMIVKSKERAAHLTDLKETFETLRSCKMRLNPKKCVFGVTSGKFLGFLIDEQGIETNPDKIQAVMNMSSPKTVKEVQRLTGCLAALGRFLSRAGDKCH</sequence>
<organism evidence="4 5">
    <name type="scientific">Spinacia oleracea</name>
    <name type="common">Spinach</name>
    <dbReference type="NCBI Taxonomy" id="3562"/>
    <lineage>
        <taxon>Eukaryota</taxon>
        <taxon>Viridiplantae</taxon>
        <taxon>Streptophyta</taxon>
        <taxon>Embryophyta</taxon>
        <taxon>Tracheophyta</taxon>
        <taxon>Spermatophyta</taxon>
        <taxon>Magnoliopsida</taxon>
        <taxon>eudicotyledons</taxon>
        <taxon>Gunneridae</taxon>
        <taxon>Pentapetalae</taxon>
        <taxon>Caryophyllales</taxon>
        <taxon>Chenopodiaceae</taxon>
        <taxon>Chenopodioideae</taxon>
        <taxon>Anserineae</taxon>
        <taxon>Spinacia</taxon>
    </lineage>
</organism>
<feature type="region of interest" description="Disordered" evidence="1">
    <location>
        <begin position="158"/>
        <end position="205"/>
    </location>
</feature>
<dbReference type="PANTHER" id="PTHR33223:SF10">
    <property type="entry name" value="AMINOTRANSFERASE-LIKE PLANT MOBILE DOMAIN-CONTAINING PROTEIN"/>
    <property type="match status" value="1"/>
</dbReference>
<evidence type="ECO:0000259" key="3">
    <source>
        <dbReference type="Pfam" id="PF03732"/>
    </source>
</evidence>
<dbReference type="KEGG" id="soe:110806208"/>
<dbReference type="AlphaFoldDB" id="A0A9R0JGA3"/>
<proteinExistence type="predicted"/>
<accession>A0A9R0JGA3</accession>
<evidence type="ECO:0000259" key="2">
    <source>
        <dbReference type="Pfam" id="PF00078"/>
    </source>
</evidence>
<dbReference type="GeneID" id="110806208"/>
<gene>
    <name evidence="5" type="primary">LOC110806208</name>
</gene>
<protein>
    <recommendedName>
        <fullName evidence="6">Retrotransposon gag domain-containing protein</fullName>
    </recommendedName>
</protein>
<feature type="compositionally biased region" description="Basic and acidic residues" evidence="1">
    <location>
        <begin position="159"/>
        <end position="180"/>
    </location>
</feature>
<dbReference type="Proteomes" id="UP000813463">
    <property type="component" value="Chromosome 2"/>
</dbReference>
<dbReference type="InterPro" id="IPR043128">
    <property type="entry name" value="Rev_trsase/Diguanyl_cyclase"/>
</dbReference>
<feature type="domain" description="Retrotransposon gag" evidence="3">
    <location>
        <begin position="46"/>
        <end position="137"/>
    </location>
</feature>
<reference evidence="4" key="1">
    <citation type="journal article" date="2021" name="Nat. Commun.">
        <title>Genomic analyses provide insights into spinach domestication and the genetic basis of agronomic traits.</title>
        <authorList>
            <person name="Cai X."/>
            <person name="Sun X."/>
            <person name="Xu C."/>
            <person name="Sun H."/>
            <person name="Wang X."/>
            <person name="Ge C."/>
            <person name="Zhang Z."/>
            <person name="Wang Q."/>
            <person name="Fei Z."/>
            <person name="Jiao C."/>
            <person name="Wang Q."/>
        </authorList>
    </citation>
    <scope>NUCLEOTIDE SEQUENCE [LARGE SCALE GENOMIC DNA]</scope>
    <source>
        <strain evidence="4">cv. Varoflay</strain>
    </source>
</reference>
<keyword evidence="4" id="KW-1185">Reference proteome</keyword>
<dbReference type="PANTHER" id="PTHR33223">
    <property type="entry name" value="CCHC-TYPE DOMAIN-CONTAINING PROTEIN"/>
    <property type="match status" value="1"/>
</dbReference>
<dbReference type="Pfam" id="PF03732">
    <property type="entry name" value="Retrotrans_gag"/>
    <property type="match status" value="1"/>
</dbReference>
<dbReference type="RefSeq" id="XP_021867538.2">
    <property type="nucleotide sequence ID" value="XM_022011846.2"/>
</dbReference>
<dbReference type="Gene3D" id="3.30.70.270">
    <property type="match status" value="1"/>
</dbReference>
<evidence type="ECO:0000313" key="5">
    <source>
        <dbReference type="RefSeq" id="XP_021867538.2"/>
    </source>
</evidence>
<evidence type="ECO:0000256" key="1">
    <source>
        <dbReference type="SAM" id="MobiDB-lite"/>
    </source>
</evidence>
<feature type="domain" description="Reverse transcriptase" evidence="2">
    <location>
        <begin position="227"/>
        <end position="297"/>
    </location>
</feature>
<dbReference type="Pfam" id="PF00078">
    <property type="entry name" value="RVT_1"/>
    <property type="match status" value="1"/>
</dbReference>